<evidence type="ECO:0000313" key="2">
    <source>
        <dbReference type="EMBL" id="MEW9306701.1"/>
    </source>
</evidence>
<name>A0ABV3PM39_9HYPH</name>
<evidence type="ECO:0000256" key="1">
    <source>
        <dbReference type="SAM" id="Phobius"/>
    </source>
</evidence>
<dbReference type="Proteomes" id="UP001555786">
    <property type="component" value="Unassembled WGS sequence"/>
</dbReference>
<organism evidence="2 3">
    <name type="scientific">Labrys neptuniae</name>
    <dbReference type="NCBI Taxonomy" id="376174"/>
    <lineage>
        <taxon>Bacteria</taxon>
        <taxon>Pseudomonadati</taxon>
        <taxon>Pseudomonadota</taxon>
        <taxon>Alphaproteobacteria</taxon>
        <taxon>Hyphomicrobiales</taxon>
        <taxon>Xanthobacteraceae</taxon>
        <taxon>Labrys</taxon>
    </lineage>
</organism>
<accession>A0ABV3PM39</accession>
<evidence type="ECO:0008006" key="4">
    <source>
        <dbReference type="Google" id="ProtNLM"/>
    </source>
</evidence>
<keyword evidence="3" id="KW-1185">Reference proteome</keyword>
<gene>
    <name evidence="2" type="ORF">ABXS05_14215</name>
</gene>
<dbReference type="EMBL" id="JBFNQD010000004">
    <property type="protein sequence ID" value="MEW9306701.1"/>
    <property type="molecule type" value="Genomic_DNA"/>
</dbReference>
<keyword evidence="1" id="KW-0472">Membrane</keyword>
<feature type="transmembrane region" description="Helical" evidence="1">
    <location>
        <begin position="12"/>
        <end position="45"/>
    </location>
</feature>
<sequence>MLSIADALIHSLTSIILALAAIRVTGIMALAVAGLLVVGVVATTIRRRRRG</sequence>
<keyword evidence="1" id="KW-1133">Transmembrane helix</keyword>
<proteinExistence type="predicted"/>
<dbReference type="RefSeq" id="WP_367624351.1">
    <property type="nucleotide sequence ID" value="NZ_JBFNQD010000004.1"/>
</dbReference>
<reference evidence="2 3" key="1">
    <citation type="submission" date="2024-07" db="EMBL/GenBank/DDBJ databases">
        <title>Description of Labrys sedimenti sp. nov., isolated from a diclofenac-degrading enrichment culture.</title>
        <authorList>
            <person name="Tancsics A."/>
            <person name="Csepanyi A."/>
        </authorList>
    </citation>
    <scope>NUCLEOTIDE SEQUENCE [LARGE SCALE GENOMIC DNA]</scope>
    <source>
        <strain evidence="2 3">LMG 23578</strain>
    </source>
</reference>
<protein>
    <recommendedName>
        <fullName evidence="4">ABC transporter permease</fullName>
    </recommendedName>
</protein>
<comment type="caution">
    <text evidence="2">The sequence shown here is derived from an EMBL/GenBank/DDBJ whole genome shotgun (WGS) entry which is preliminary data.</text>
</comment>
<keyword evidence="1" id="KW-0812">Transmembrane</keyword>
<evidence type="ECO:0000313" key="3">
    <source>
        <dbReference type="Proteomes" id="UP001555786"/>
    </source>
</evidence>